<feature type="region of interest" description="Disordered" evidence="7">
    <location>
        <begin position="116"/>
        <end position="140"/>
    </location>
</feature>
<dbReference type="AlphaFoldDB" id="A0A6G5QI20"/>
<keyword evidence="2 6" id="KW-0689">Ribosomal protein</keyword>
<dbReference type="InterPro" id="IPR020814">
    <property type="entry name" value="Ribosomal_S6_plastid/chlpt"/>
</dbReference>
<evidence type="ECO:0000256" key="6">
    <source>
        <dbReference type="HAMAP-Rule" id="MF_00360"/>
    </source>
</evidence>
<dbReference type="SUPFAM" id="SSF54995">
    <property type="entry name" value="Ribosomal protein S6"/>
    <property type="match status" value="1"/>
</dbReference>
<evidence type="ECO:0000256" key="5">
    <source>
        <dbReference type="ARBA" id="ARBA00035294"/>
    </source>
</evidence>
<dbReference type="NCBIfam" id="TIGR00166">
    <property type="entry name" value="S6"/>
    <property type="match status" value="1"/>
</dbReference>
<evidence type="ECO:0000256" key="3">
    <source>
        <dbReference type="ARBA" id="ARBA00023274"/>
    </source>
</evidence>
<dbReference type="HAMAP" id="MF_00360">
    <property type="entry name" value="Ribosomal_bS6"/>
    <property type="match status" value="1"/>
</dbReference>
<keyword evidence="6" id="KW-0699">rRNA-binding</keyword>
<dbReference type="PANTHER" id="PTHR21011">
    <property type="entry name" value="MITOCHONDRIAL 28S RIBOSOMAL PROTEIN S6"/>
    <property type="match status" value="1"/>
</dbReference>
<name>A0A6G5QI20_9BACT</name>
<dbReference type="GO" id="GO:0022627">
    <property type="term" value="C:cytosolic small ribosomal subunit"/>
    <property type="evidence" value="ECO:0007669"/>
    <property type="project" value="TreeGrafter"/>
</dbReference>
<dbReference type="InterPro" id="IPR000529">
    <property type="entry name" value="Ribosomal_bS6"/>
</dbReference>
<dbReference type="RefSeq" id="WP_169752179.1">
    <property type="nucleotide sequence ID" value="NZ_CP012542.1"/>
</dbReference>
<keyword evidence="3 6" id="KW-0687">Ribonucleoprotein</keyword>
<feature type="compositionally biased region" description="Basic and acidic residues" evidence="7">
    <location>
        <begin position="116"/>
        <end position="133"/>
    </location>
</feature>
<comment type="function">
    <text evidence="4 6">Binds together with bS18 to 16S ribosomal RNA.</text>
</comment>
<dbReference type="GO" id="GO:0006412">
    <property type="term" value="P:translation"/>
    <property type="evidence" value="ECO:0007669"/>
    <property type="project" value="UniProtKB-UniRule"/>
</dbReference>
<evidence type="ECO:0000256" key="4">
    <source>
        <dbReference type="ARBA" id="ARBA00035104"/>
    </source>
</evidence>
<dbReference type="Proteomes" id="UP000503264">
    <property type="component" value="Chromosome"/>
</dbReference>
<dbReference type="Gene3D" id="3.30.70.60">
    <property type="match status" value="1"/>
</dbReference>
<evidence type="ECO:0000256" key="1">
    <source>
        <dbReference type="ARBA" id="ARBA00009512"/>
    </source>
</evidence>
<reference evidence="8 9" key="1">
    <citation type="submission" date="2016-07" db="EMBL/GenBank/DDBJ databases">
        <title>Comparative genomics of the Campylobacter concisus group.</title>
        <authorList>
            <person name="Miller W.G."/>
            <person name="Yee E."/>
            <person name="Chapman M.H."/>
            <person name="Huynh S."/>
            <person name="Bono J.L."/>
            <person name="On S.L.W."/>
            <person name="StLeger J."/>
            <person name="Foster G."/>
            <person name="Parker C.T."/>
        </authorList>
    </citation>
    <scope>NUCLEOTIDE SEQUENCE [LARGE SCALE GENOMIC DNA]</scope>
    <source>
        <strain evidence="8 9">CCUG 21559</strain>
    </source>
</reference>
<organism evidence="8 9">
    <name type="scientific">Campylobacter mucosalis CCUG 21559</name>
    <dbReference type="NCBI Taxonomy" id="1032067"/>
    <lineage>
        <taxon>Bacteria</taxon>
        <taxon>Pseudomonadati</taxon>
        <taxon>Campylobacterota</taxon>
        <taxon>Epsilonproteobacteria</taxon>
        <taxon>Campylobacterales</taxon>
        <taxon>Campylobacteraceae</taxon>
        <taxon>Campylobacter</taxon>
    </lineage>
</organism>
<evidence type="ECO:0000256" key="2">
    <source>
        <dbReference type="ARBA" id="ARBA00022980"/>
    </source>
</evidence>
<dbReference type="PANTHER" id="PTHR21011:SF1">
    <property type="entry name" value="SMALL RIBOSOMAL SUBUNIT PROTEIN BS6M"/>
    <property type="match status" value="1"/>
</dbReference>
<dbReference type="InterPro" id="IPR014717">
    <property type="entry name" value="Transl_elong_EF1B/ribsomal_bS6"/>
</dbReference>
<evidence type="ECO:0000313" key="9">
    <source>
        <dbReference type="Proteomes" id="UP000503264"/>
    </source>
</evidence>
<dbReference type="InterPro" id="IPR035980">
    <property type="entry name" value="Ribosomal_bS6_sf"/>
</dbReference>
<dbReference type="CDD" id="cd00473">
    <property type="entry name" value="bS6"/>
    <property type="match status" value="1"/>
</dbReference>
<keyword evidence="6" id="KW-0694">RNA-binding</keyword>
<dbReference type="GO" id="GO:0003735">
    <property type="term" value="F:structural constituent of ribosome"/>
    <property type="evidence" value="ECO:0007669"/>
    <property type="project" value="InterPro"/>
</dbReference>
<sequence length="140" mass="16489">MRHYELLFILKPTLTEEEVKARVDFVKEVIVKNGGEIASVVEMGTRKLAYTIQKYERGTYFVIYYKAPPALLAELVRNVRISEDIIRFLSVKYENKREIAAWERLCKGIKQTIVKKEREPRAPREPRVEKSEELPFSEEN</sequence>
<evidence type="ECO:0000256" key="7">
    <source>
        <dbReference type="SAM" id="MobiDB-lite"/>
    </source>
</evidence>
<proteinExistence type="inferred from homology"/>
<protein>
    <recommendedName>
        <fullName evidence="5 6">Small ribosomal subunit protein bS6</fullName>
    </recommendedName>
</protein>
<evidence type="ECO:0000313" key="8">
    <source>
        <dbReference type="EMBL" id="QCD45264.1"/>
    </source>
</evidence>
<gene>
    <name evidence="6 8" type="primary">rpsF</name>
    <name evidence="8" type="ORF">CMUC_1504</name>
</gene>
<dbReference type="GO" id="GO:0070181">
    <property type="term" value="F:small ribosomal subunit rRNA binding"/>
    <property type="evidence" value="ECO:0007669"/>
    <property type="project" value="TreeGrafter"/>
</dbReference>
<dbReference type="Pfam" id="PF01250">
    <property type="entry name" value="Ribosomal_S6"/>
    <property type="match status" value="1"/>
</dbReference>
<comment type="similarity">
    <text evidence="1 6">Belongs to the bacterial ribosomal protein bS6 family.</text>
</comment>
<dbReference type="EMBL" id="CP012542">
    <property type="protein sequence ID" value="QCD45264.1"/>
    <property type="molecule type" value="Genomic_DNA"/>
</dbReference>
<accession>A0A6G5QI20</accession>
<keyword evidence="9" id="KW-1185">Reference proteome</keyword>